<reference evidence="7" key="3">
    <citation type="submission" date="2025-09" db="UniProtKB">
        <authorList>
            <consortium name="Ensembl"/>
        </authorList>
    </citation>
    <scope>IDENTIFICATION</scope>
    <source>
        <strain evidence="7">2N</strain>
    </source>
</reference>
<feature type="region of interest" description="Disordered" evidence="6">
    <location>
        <begin position="1"/>
        <end position="38"/>
    </location>
</feature>
<dbReference type="InParanoid" id="H0UUB6"/>
<dbReference type="OMA" id="CATQHGA"/>
<reference evidence="7" key="2">
    <citation type="submission" date="2025-08" db="UniProtKB">
        <authorList>
            <consortium name="Ensembl"/>
        </authorList>
    </citation>
    <scope>IDENTIFICATION</scope>
    <source>
        <strain evidence="7">2N</strain>
    </source>
</reference>
<evidence type="ECO:0000313" key="7">
    <source>
        <dbReference type="Ensembl" id="ENSCPOP00000000545.3"/>
    </source>
</evidence>
<name>H0UUB6_CAVPO</name>
<dbReference type="GO" id="GO:0070840">
    <property type="term" value="F:dynein complex binding"/>
    <property type="evidence" value="ECO:0007669"/>
    <property type="project" value="InterPro"/>
</dbReference>
<dbReference type="Ensembl" id="ENSCPOT00000000623.3">
    <property type="protein sequence ID" value="ENSCPOP00000000545.3"/>
    <property type="gene ID" value="ENSCPOG00000000618.4"/>
</dbReference>
<feature type="compositionally biased region" description="Basic and acidic residues" evidence="6">
    <location>
        <begin position="21"/>
        <end position="30"/>
    </location>
</feature>
<dbReference type="HOGENOM" id="CLU_037635_0_0_1"/>
<feature type="compositionally biased region" description="Basic and acidic residues" evidence="6">
    <location>
        <begin position="154"/>
        <end position="166"/>
    </location>
</feature>
<dbReference type="InterPro" id="IPR031531">
    <property type="entry name" value="DNAAF8"/>
</dbReference>
<dbReference type="VEuPathDB" id="HostDB:ENSCPOG00000000618"/>
<dbReference type="PANTHER" id="PTHR35977">
    <property type="entry name" value="CHROMOSOME 16 OPEN READING FRAME 71"/>
    <property type="match status" value="1"/>
</dbReference>
<comment type="subcellular location">
    <subcellularLocation>
        <location evidence="3">Dynein axonemal particle</location>
    </subcellularLocation>
</comment>
<dbReference type="Bgee" id="ENSCPOG00000000618">
    <property type="expression patterns" value="Expressed in testis and 6 other cell types or tissues"/>
</dbReference>
<protein>
    <recommendedName>
        <fullName evidence="4">Dynein axonemal assembly factor 8</fullName>
    </recommendedName>
    <alternativeName>
        <fullName evidence="5">Dynein axonemal-associated protein 1</fullName>
    </alternativeName>
</protein>
<proteinExistence type="predicted"/>
<evidence type="ECO:0000256" key="6">
    <source>
        <dbReference type="SAM" id="MobiDB-lite"/>
    </source>
</evidence>
<feature type="region of interest" description="Disordered" evidence="6">
    <location>
        <begin position="71"/>
        <end position="97"/>
    </location>
</feature>
<accession>H0UUB6</accession>
<evidence type="ECO:0000256" key="5">
    <source>
        <dbReference type="ARBA" id="ARBA00030565"/>
    </source>
</evidence>
<dbReference type="EMBL" id="AAKN02007434">
    <property type="status" value="NOT_ANNOTATED_CDS"/>
    <property type="molecule type" value="Genomic_DNA"/>
</dbReference>
<dbReference type="Proteomes" id="UP000005447">
    <property type="component" value="Unassembled WGS sequence"/>
</dbReference>
<feature type="compositionally biased region" description="Polar residues" evidence="6">
    <location>
        <begin position="137"/>
        <end position="153"/>
    </location>
</feature>
<dbReference type="Pfam" id="PF15773">
    <property type="entry name" value="DAAP1"/>
    <property type="match status" value="1"/>
</dbReference>
<evidence type="ECO:0000256" key="1">
    <source>
        <dbReference type="ARBA" id="ARBA00022490"/>
    </source>
</evidence>
<reference evidence="8" key="1">
    <citation type="journal article" date="2011" name="Nature">
        <title>A high-resolution map of human evolutionary constraint using 29 mammals.</title>
        <authorList>
            <person name="Lindblad-Toh K."/>
            <person name="Garber M."/>
            <person name="Zuk O."/>
            <person name="Lin M.F."/>
            <person name="Parker B.J."/>
            <person name="Washietl S."/>
            <person name="Kheradpour P."/>
            <person name="Ernst J."/>
            <person name="Jordan G."/>
            <person name="Mauceli E."/>
            <person name="Ward L.D."/>
            <person name="Lowe C.B."/>
            <person name="Holloway A.K."/>
            <person name="Clamp M."/>
            <person name="Gnerre S."/>
            <person name="Alfoldi J."/>
            <person name="Beal K."/>
            <person name="Chang J."/>
            <person name="Clawson H."/>
            <person name="Cuff J."/>
            <person name="Di Palma F."/>
            <person name="Fitzgerald S."/>
            <person name="Flicek P."/>
            <person name="Guttman M."/>
            <person name="Hubisz M.J."/>
            <person name="Jaffe D.B."/>
            <person name="Jungreis I."/>
            <person name="Kent W.J."/>
            <person name="Kostka D."/>
            <person name="Lara M."/>
            <person name="Martins A.L."/>
            <person name="Massingham T."/>
            <person name="Moltke I."/>
            <person name="Raney B.J."/>
            <person name="Rasmussen M.D."/>
            <person name="Robinson J."/>
            <person name="Stark A."/>
            <person name="Vilella A.J."/>
            <person name="Wen J."/>
            <person name="Xie X."/>
            <person name="Zody M.C."/>
            <person name="Baldwin J."/>
            <person name="Bloom T."/>
            <person name="Chin C.W."/>
            <person name="Heiman D."/>
            <person name="Nicol R."/>
            <person name="Nusbaum C."/>
            <person name="Young S."/>
            <person name="Wilkinson J."/>
            <person name="Worley K.C."/>
            <person name="Kovar C.L."/>
            <person name="Muzny D.M."/>
            <person name="Gibbs R.A."/>
            <person name="Cree A."/>
            <person name="Dihn H.H."/>
            <person name="Fowler G."/>
            <person name="Jhangiani S."/>
            <person name="Joshi V."/>
            <person name="Lee S."/>
            <person name="Lewis L.R."/>
            <person name="Nazareth L.V."/>
            <person name="Okwuonu G."/>
            <person name="Santibanez J."/>
            <person name="Warren W.C."/>
            <person name="Mardis E.R."/>
            <person name="Weinstock G.M."/>
            <person name="Wilson R.K."/>
            <person name="Delehaunty K."/>
            <person name="Dooling D."/>
            <person name="Fronik C."/>
            <person name="Fulton L."/>
            <person name="Fulton B."/>
            <person name="Graves T."/>
            <person name="Minx P."/>
            <person name="Sodergren E."/>
            <person name="Birney E."/>
            <person name="Margulies E.H."/>
            <person name="Herrero J."/>
            <person name="Green E.D."/>
            <person name="Haussler D."/>
            <person name="Siepel A."/>
            <person name="Goldman N."/>
            <person name="Pollard K.S."/>
            <person name="Pedersen J.S."/>
            <person name="Lander E.S."/>
            <person name="Kellis M."/>
        </authorList>
    </citation>
    <scope>NUCLEOTIDE SEQUENCE [LARGE SCALE GENOMIC DNA]</scope>
    <source>
        <strain evidence="8">2N</strain>
    </source>
</reference>
<evidence type="ECO:0000256" key="2">
    <source>
        <dbReference type="ARBA" id="ARBA00024177"/>
    </source>
</evidence>
<evidence type="ECO:0000313" key="8">
    <source>
        <dbReference type="Proteomes" id="UP000005447"/>
    </source>
</evidence>
<dbReference type="GeneTree" id="ENSGT00940000165834"/>
<dbReference type="PANTHER" id="PTHR35977:SF1">
    <property type="entry name" value="DYNEIN AXONEMAL ASSEMBLY FACTOR 8"/>
    <property type="match status" value="1"/>
</dbReference>
<evidence type="ECO:0000256" key="3">
    <source>
        <dbReference type="ARBA" id="ARBA00024190"/>
    </source>
</evidence>
<keyword evidence="8" id="KW-1185">Reference proteome</keyword>
<evidence type="ECO:0000256" key="4">
    <source>
        <dbReference type="ARBA" id="ARBA00024428"/>
    </source>
</evidence>
<organism evidence="7 8">
    <name type="scientific">Cavia porcellus</name>
    <name type="common">Guinea pig</name>
    <dbReference type="NCBI Taxonomy" id="10141"/>
    <lineage>
        <taxon>Eukaryota</taxon>
        <taxon>Metazoa</taxon>
        <taxon>Chordata</taxon>
        <taxon>Craniata</taxon>
        <taxon>Vertebrata</taxon>
        <taxon>Euteleostomi</taxon>
        <taxon>Mammalia</taxon>
        <taxon>Eutheria</taxon>
        <taxon>Euarchontoglires</taxon>
        <taxon>Glires</taxon>
        <taxon>Rodentia</taxon>
        <taxon>Hystricomorpha</taxon>
        <taxon>Caviidae</taxon>
        <taxon>Cavia</taxon>
    </lineage>
</organism>
<dbReference type="GO" id="GO:0120293">
    <property type="term" value="C:dynein axonemal particle"/>
    <property type="evidence" value="ECO:0007669"/>
    <property type="project" value="UniProtKB-SubCell"/>
</dbReference>
<feature type="region of interest" description="Disordered" evidence="6">
    <location>
        <begin position="137"/>
        <end position="171"/>
    </location>
</feature>
<feature type="compositionally biased region" description="Low complexity" evidence="6">
    <location>
        <begin position="78"/>
        <end position="88"/>
    </location>
</feature>
<dbReference type="AlphaFoldDB" id="H0UUB6"/>
<sequence length="191" mass="20784">VLLCATQHGAPTSAQKVPAHMPKDTKKQEAGSRCTSMKLGFQAVPGQKLAGGMRPRTEPPTIFIDLRQTEPLEPQDQSPESLSHSSSDSGEEEETGPPSMWYWLRSVFLCSRDCTGKSQLLQQLRAFRKGTALSQLPTSKGSCGQRAQVTENATRSRSERKEHTKPWAEGQSGTLGLASVKETLVPPLGQL</sequence>
<comment type="function">
    <text evidence="2">In cyliated cells, dynein axonemal particle-specific protein required for deployment of ODA to the axoneme. Interacts with outer dynein arm (ODA) subunits.</text>
</comment>
<keyword evidence="1" id="KW-0963">Cytoplasm</keyword>